<accession>A0ABX1DH66</accession>
<dbReference type="Proteomes" id="UP000760545">
    <property type="component" value="Unassembled WGS sequence"/>
</dbReference>
<proteinExistence type="predicted"/>
<evidence type="ECO:0000313" key="1">
    <source>
        <dbReference type="EMBL" id="NJX17651.1"/>
    </source>
</evidence>
<gene>
    <name evidence="1" type="ORF">HC176_19465</name>
</gene>
<organism evidence="1 2">
    <name type="scientific">Tamlana crocina</name>
    <dbReference type="NCBI Taxonomy" id="393006"/>
    <lineage>
        <taxon>Bacteria</taxon>
        <taxon>Pseudomonadati</taxon>
        <taxon>Bacteroidota</taxon>
        <taxon>Flavobacteriia</taxon>
        <taxon>Flavobacteriales</taxon>
        <taxon>Flavobacteriaceae</taxon>
        <taxon>Tamlana</taxon>
    </lineage>
</organism>
<evidence type="ECO:0000313" key="2">
    <source>
        <dbReference type="Proteomes" id="UP000760545"/>
    </source>
</evidence>
<protein>
    <submittedName>
        <fullName evidence="1">DUF389 domain-containing protein</fullName>
    </submittedName>
</protein>
<dbReference type="EMBL" id="JAAVJS010000904">
    <property type="protein sequence ID" value="NJX17651.1"/>
    <property type="molecule type" value="Genomic_DNA"/>
</dbReference>
<sequence>DKKLREIIPVAARNKWPVAILPHPENKFTSKGLGISTDLEEVITEFSECESPHKIDLLFCNNIPVFSSVNIGDIFLLSEGSGKKSFFSQVMN</sequence>
<name>A0ABX1DH66_9FLAO</name>
<reference evidence="1 2" key="1">
    <citation type="submission" date="2020-03" db="EMBL/GenBank/DDBJ databases">
        <title>Tamlana sp. nov, isolated from XXX.</title>
        <authorList>
            <person name="Cao W.R."/>
        </authorList>
    </citation>
    <scope>NUCLEOTIDE SEQUENCE [LARGE SCALE GENOMIC DNA]</scope>
    <source>
        <strain evidence="1 2">HST1-43</strain>
    </source>
</reference>
<feature type="non-terminal residue" evidence="1">
    <location>
        <position position="92"/>
    </location>
</feature>
<comment type="caution">
    <text evidence="1">The sequence shown here is derived from an EMBL/GenBank/DDBJ whole genome shotgun (WGS) entry which is preliminary data.</text>
</comment>
<keyword evidence="2" id="KW-1185">Reference proteome</keyword>
<feature type="non-terminal residue" evidence="1">
    <location>
        <position position="1"/>
    </location>
</feature>